<dbReference type="AlphaFoldDB" id="A0A7J7XPN3"/>
<accession>A0A7J7XPN3</accession>
<dbReference type="Proteomes" id="UP000585614">
    <property type="component" value="Unassembled WGS sequence"/>
</dbReference>
<dbReference type="EMBL" id="JACAGC010000008">
    <property type="protein sequence ID" value="KAF6351667.1"/>
    <property type="molecule type" value="Genomic_DNA"/>
</dbReference>
<evidence type="ECO:0000313" key="2">
    <source>
        <dbReference type="EMBL" id="KAF6351667.1"/>
    </source>
</evidence>
<evidence type="ECO:0000256" key="1">
    <source>
        <dbReference type="SAM" id="MobiDB-lite"/>
    </source>
</evidence>
<name>A0A7J7XPN3_RHIFE</name>
<gene>
    <name evidence="2" type="ORF">mRhiFer1_010171</name>
</gene>
<evidence type="ECO:0000313" key="3">
    <source>
        <dbReference type="Proteomes" id="UP000585614"/>
    </source>
</evidence>
<protein>
    <submittedName>
        <fullName evidence="2">Uncharacterized protein</fullName>
    </submittedName>
</protein>
<organism evidence="2 3">
    <name type="scientific">Rhinolophus ferrumequinum</name>
    <name type="common">Greater horseshoe bat</name>
    <dbReference type="NCBI Taxonomy" id="59479"/>
    <lineage>
        <taxon>Eukaryota</taxon>
        <taxon>Metazoa</taxon>
        <taxon>Chordata</taxon>
        <taxon>Craniata</taxon>
        <taxon>Vertebrata</taxon>
        <taxon>Euteleostomi</taxon>
        <taxon>Mammalia</taxon>
        <taxon>Eutheria</taxon>
        <taxon>Laurasiatheria</taxon>
        <taxon>Chiroptera</taxon>
        <taxon>Yinpterochiroptera</taxon>
        <taxon>Rhinolophoidea</taxon>
        <taxon>Rhinolophidae</taxon>
        <taxon>Rhinolophinae</taxon>
        <taxon>Rhinolophus</taxon>
    </lineage>
</organism>
<proteinExistence type="predicted"/>
<reference evidence="2 3" key="1">
    <citation type="journal article" date="2020" name="Nature">
        <title>Six reference-quality genomes reveal evolution of bat adaptations.</title>
        <authorList>
            <person name="Jebb D."/>
            <person name="Huang Z."/>
            <person name="Pippel M."/>
            <person name="Hughes G.M."/>
            <person name="Lavrichenko K."/>
            <person name="Devanna P."/>
            <person name="Winkler S."/>
            <person name="Jermiin L.S."/>
            <person name="Skirmuntt E.C."/>
            <person name="Katzourakis A."/>
            <person name="Burkitt-Gray L."/>
            <person name="Ray D.A."/>
            <person name="Sullivan K.A.M."/>
            <person name="Roscito J.G."/>
            <person name="Kirilenko B.M."/>
            <person name="Davalos L.M."/>
            <person name="Corthals A.P."/>
            <person name="Power M.L."/>
            <person name="Jones G."/>
            <person name="Ransome R.D."/>
            <person name="Dechmann D.K.N."/>
            <person name="Locatelli A.G."/>
            <person name="Puechmaille S.J."/>
            <person name="Fedrigo O."/>
            <person name="Jarvis E.D."/>
            <person name="Hiller M."/>
            <person name="Vernes S.C."/>
            <person name="Myers E.W."/>
            <person name="Teeling E.C."/>
        </authorList>
    </citation>
    <scope>NUCLEOTIDE SEQUENCE [LARGE SCALE GENOMIC DNA]</scope>
    <source>
        <strain evidence="2">MRhiFer1</strain>
        <tissue evidence="2">Lung</tissue>
    </source>
</reference>
<comment type="caution">
    <text evidence="2">The sequence shown here is derived from an EMBL/GenBank/DDBJ whole genome shotgun (WGS) entry which is preliminary data.</text>
</comment>
<feature type="compositionally biased region" description="Basic and acidic residues" evidence="1">
    <location>
        <begin position="138"/>
        <end position="151"/>
    </location>
</feature>
<feature type="region of interest" description="Disordered" evidence="1">
    <location>
        <begin position="119"/>
        <end position="151"/>
    </location>
</feature>
<feature type="region of interest" description="Disordered" evidence="1">
    <location>
        <begin position="43"/>
        <end position="103"/>
    </location>
</feature>
<sequence length="151" mass="16166">MPSLSPLPPLTCSVSVCPHLPPFSLGPCDWLFGFFCCPSPKQEKLPATAAHPPAANVLPQSCPHGSIHHSRPHPGSTGLQQREGASQPPREELQPPTRPPPWSSALLLASQLWALSYVLPKPQGEGKGRKGGGSWGRGKREEGERHPSLIS</sequence>